<dbReference type="Pfam" id="PF08818">
    <property type="entry name" value="DUF1801"/>
    <property type="match status" value="1"/>
</dbReference>
<dbReference type="RefSeq" id="WP_076527806.1">
    <property type="nucleotide sequence ID" value="NZ_BMEH01000001.1"/>
</dbReference>
<organism evidence="2 3">
    <name type="scientific">Gemmobacter megaterium</name>
    <dbReference type="NCBI Taxonomy" id="1086013"/>
    <lineage>
        <taxon>Bacteria</taxon>
        <taxon>Pseudomonadati</taxon>
        <taxon>Pseudomonadota</taxon>
        <taxon>Alphaproteobacteria</taxon>
        <taxon>Rhodobacterales</taxon>
        <taxon>Paracoccaceae</taxon>
        <taxon>Gemmobacter</taxon>
    </lineage>
</organism>
<dbReference type="STRING" id="1086013.SAMN05421774_101188"/>
<reference evidence="2 3" key="1">
    <citation type="submission" date="2017-01" db="EMBL/GenBank/DDBJ databases">
        <authorList>
            <person name="Mah S.A."/>
            <person name="Swanson W.J."/>
            <person name="Moy G.W."/>
            <person name="Vacquier V.D."/>
        </authorList>
    </citation>
    <scope>NUCLEOTIDE SEQUENCE [LARGE SCALE GENOMIC DNA]</scope>
    <source>
        <strain evidence="2 3">DSM 26375</strain>
    </source>
</reference>
<protein>
    <recommendedName>
        <fullName evidence="1">YdhG-like domain-containing protein</fullName>
    </recommendedName>
</protein>
<evidence type="ECO:0000259" key="1">
    <source>
        <dbReference type="Pfam" id="PF08818"/>
    </source>
</evidence>
<dbReference type="OrthoDB" id="9811812at2"/>
<gene>
    <name evidence="2" type="ORF">SAMN05421774_101188</name>
</gene>
<feature type="domain" description="YdhG-like" evidence="1">
    <location>
        <begin position="41"/>
        <end position="132"/>
    </location>
</feature>
<dbReference type="SUPFAM" id="SSF159888">
    <property type="entry name" value="YdhG-like"/>
    <property type="match status" value="1"/>
</dbReference>
<dbReference type="EMBL" id="FTOT01000001">
    <property type="protein sequence ID" value="SIS55896.1"/>
    <property type="molecule type" value="Genomic_DNA"/>
</dbReference>
<sequence>MTDDGKPQPRLLSGGNPQIAKGYGEAPVRAWLAAAPGWKGDVCLRLDAVISATVPQVCKAVKWNSPLYGMAQGEWFLGLHCLTRYVKVAFFTGAGLVPPPPVASKQPDVRYLHVFEDGRLDEAQVADWVAQASRVPGVRM</sequence>
<dbReference type="Proteomes" id="UP000186141">
    <property type="component" value="Unassembled WGS sequence"/>
</dbReference>
<evidence type="ECO:0000313" key="2">
    <source>
        <dbReference type="EMBL" id="SIS55896.1"/>
    </source>
</evidence>
<name>A0A1N7K2Y8_9RHOB</name>
<dbReference type="AlphaFoldDB" id="A0A1N7K2Y8"/>
<evidence type="ECO:0000313" key="3">
    <source>
        <dbReference type="Proteomes" id="UP000186141"/>
    </source>
</evidence>
<keyword evidence="3" id="KW-1185">Reference proteome</keyword>
<dbReference type="InterPro" id="IPR014922">
    <property type="entry name" value="YdhG-like"/>
</dbReference>
<proteinExistence type="predicted"/>
<accession>A0A1N7K2Y8</accession>